<dbReference type="InterPro" id="IPR012480">
    <property type="entry name" value="Hepar_II_III_C"/>
</dbReference>
<keyword evidence="2" id="KW-0732">Signal</keyword>
<dbReference type="RefSeq" id="WP_354599650.1">
    <property type="nucleotide sequence ID" value="NZ_JBEWZI010000002.1"/>
</dbReference>
<dbReference type="Proteomes" id="UP001549691">
    <property type="component" value="Unassembled WGS sequence"/>
</dbReference>
<dbReference type="InterPro" id="IPR008929">
    <property type="entry name" value="Chondroitin_lyas"/>
</dbReference>
<evidence type="ECO:0000256" key="1">
    <source>
        <dbReference type="ARBA" id="ARBA00004196"/>
    </source>
</evidence>
<organism evidence="4 5">
    <name type="scientific">Uliginosibacterium flavum</name>
    <dbReference type="NCBI Taxonomy" id="1396831"/>
    <lineage>
        <taxon>Bacteria</taxon>
        <taxon>Pseudomonadati</taxon>
        <taxon>Pseudomonadota</taxon>
        <taxon>Betaproteobacteria</taxon>
        <taxon>Rhodocyclales</taxon>
        <taxon>Zoogloeaceae</taxon>
        <taxon>Uliginosibacterium</taxon>
    </lineage>
</organism>
<feature type="domain" description="Heparinase II/III-like C-terminal" evidence="3">
    <location>
        <begin position="392"/>
        <end position="595"/>
    </location>
</feature>
<gene>
    <name evidence="4" type="ORF">ABXR19_03280</name>
</gene>
<dbReference type="PANTHER" id="PTHR38045:SF1">
    <property type="entry name" value="HEPARINASE II_III-LIKE PROTEIN"/>
    <property type="match status" value="1"/>
</dbReference>
<comment type="caution">
    <text evidence="4">The sequence shown here is derived from an EMBL/GenBank/DDBJ whole genome shotgun (WGS) entry which is preliminary data.</text>
</comment>
<proteinExistence type="predicted"/>
<name>A0ABV2TJJ2_9RHOO</name>
<dbReference type="Pfam" id="PF07940">
    <property type="entry name" value="Hepar_II_III_C"/>
    <property type="match status" value="1"/>
</dbReference>
<feature type="signal peptide" evidence="2">
    <location>
        <begin position="1"/>
        <end position="37"/>
    </location>
</feature>
<feature type="chain" id="PRO_5046475291" evidence="2">
    <location>
        <begin position="38"/>
        <end position="611"/>
    </location>
</feature>
<dbReference type="PROSITE" id="PS51257">
    <property type="entry name" value="PROKAR_LIPOPROTEIN"/>
    <property type="match status" value="1"/>
</dbReference>
<evidence type="ECO:0000259" key="3">
    <source>
        <dbReference type="Pfam" id="PF07940"/>
    </source>
</evidence>
<dbReference type="PANTHER" id="PTHR38045">
    <property type="entry name" value="CHROMOSOME 1, WHOLE GENOME SHOTGUN SEQUENCE"/>
    <property type="match status" value="1"/>
</dbReference>
<keyword evidence="5" id="KW-1185">Reference proteome</keyword>
<accession>A0ABV2TJJ2</accession>
<dbReference type="EMBL" id="JBEWZI010000002">
    <property type="protein sequence ID" value="MET7013197.1"/>
    <property type="molecule type" value="Genomic_DNA"/>
</dbReference>
<dbReference type="Gene3D" id="2.70.98.70">
    <property type="match status" value="1"/>
</dbReference>
<reference evidence="4 5" key="1">
    <citation type="submission" date="2024-07" db="EMBL/GenBank/DDBJ databases">
        <title>Uliginosibacterium flavum JJ3220;KACC:17644.</title>
        <authorList>
            <person name="Kim M.K."/>
        </authorList>
    </citation>
    <scope>NUCLEOTIDE SEQUENCE [LARGE SCALE GENOMIC DNA]</scope>
    <source>
        <strain evidence="4 5">KACC:17644</strain>
    </source>
</reference>
<dbReference type="SUPFAM" id="SSF48230">
    <property type="entry name" value="Chondroitin AC/alginate lyase"/>
    <property type="match status" value="1"/>
</dbReference>
<sequence>MTKSTPWPGARHLLTKLTLLCGVLLLAACANPPTVPAPDATPKTSATLPDHPRLIASRADWQQLATRRASDPDLNRLVELLLERARADLKREPVERKLQGRRLLEVSREFIRRSLLWSFAYRVTGERVFLDRARREMLAVSAFPDWNPSHYLDVAEMTAGLAISYDWLYHDLAPEDRNTLRRALVDKGIAQARNGHKTFTMTNNWGQVCIGGMVLGALAVEEDEPELARDLLAAAKKSSFIALDAYQPDGIYPEGPGYWTYGTSYETLLIAALRSSLHTDWGLLDAPGLKRSAEFFTHAVSPSGRQFNFADGNEGQEIGTPLFYLARELNQPALIDAKRSMIRNKQGLNERFAPLIALWWPDAAKAQAAPLHFSGQGPQPVAIWRSSWNDANALYFAIKGGGANHNHAHMDGGSFILDLDGVRWAKDLGMQDYNSLESRGIDLWNMKQASPRWNVFRLGNAAHNTLSLDTSPHNALGMATLRMQGDNEAQLDLSPIFLPGQLKQATRTARVEGQSVSLSDAVTGAKPGNEIRWAMTTEAAITLNGNEATLKQTGKTLHVRFAGTPVTLEVVDISKPRADFDLPNPNARQLVARAPAGANGNWNLSVRFSQE</sequence>
<evidence type="ECO:0000313" key="4">
    <source>
        <dbReference type="EMBL" id="MET7013197.1"/>
    </source>
</evidence>
<dbReference type="Gene3D" id="1.50.10.100">
    <property type="entry name" value="Chondroitin AC/alginate lyase"/>
    <property type="match status" value="1"/>
</dbReference>
<comment type="subcellular location">
    <subcellularLocation>
        <location evidence="1">Cell envelope</location>
    </subcellularLocation>
</comment>
<evidence type="ECO:0000256" key="2">
    <source>
        <dbReference type="SAM" id="SignalP"/>
    </source>
</evidence>
<evidence type="ECO:0000313" key="5">
    <source>
        <dbReference type="Proteomes" id="UP001549691"/>
    </source>
</evidence>
<protein>
    <submittedName>
        <fullName evidence="4">Heparinase II/III family protein</fullName>
    </submittedName>
</protein>